<keyword evidence="5 10" id="KW-1133">Transmembrane helix</keyword>
<evidence type="ECO:0000256" key="7">
    <source>
        <dbReference type="ARBA" id="ARBA00023136"/>
    </source>
</evidence>
<dbReference type="SUPFAM" id="SSF47661">
    <property type="entry name" value="t-snare proteins"/>
    <property type="match status" value="1"/>
</dbReference>
<gene>
    <name evidence="12" type="ORF">COCNU_05G002830</name>
</gene>
<dbReference type="Proteomes" id="UP000797356">
    <property type="component" value="Chromosome 5"/>
</dbReference>
<dbReference type="Gene3D" id="1.20.58.90">
    <property type="match status" value="1"/>
</dbReference>
<keyword evidence="13" id="KW-1185">Reference proteome</keyword>
<dbReference type="InterPro" id="IPR010989">
    <property type="entry name" value="SNARE"/>
</dbReference>
<dbReference type="PANTHER" id="PTHR34949:SF6">
    <property type="entry name" value="EXPRESSED PROTEIN"/>
    <property type="match status" value="1"/>
</dbReference>
<keyword evidence="3 10" id="KW-0812">Transmembrane</keyword>
<dbReference type="GO" id="GO:0016020">
    <property type="term" value="C:membrane"/>
    <property type="evidence" value="ECO:0007669"/>
    <property type="project" value="InterPro"/>
</dbReference>
<evidence type="ECO:0000313" key="12">
    <source>
        <dbReference type="EMBL" id="KAG1342054.1"/>
    </source>
</evidence>
<evidence type="ECO:0000256" key="5">
    <source>
        <dbReference type="ARBA" id="ARBA00022989"/>
    </source>
</evidence>
<dbReference type="EMBL" id="CM017876">
    <property type="protein sequence ID" value="KAG1342054.1"/>
    <property type="molecule type" value="Genomic_DNA"/>
</dbReference>
<protein>
    <recommendedName>
        <fullName evidence="11">Syntaxin 6/10/61 N-terminal domain-containing protein</fullName>
    </recommendedName>
</protein>
<name>A0A8K0I8Q7_COCNU</name>
<keyword evidence="2" id="KW-0813">Transport</keyword>
<comment type="caution">
    <text evidence="12">The sequence shown here is derived from an EMBL/GenBank/DDBJ whole genome shotgun (WGS) entry which is preliminary data.</text>
</comment>
<reference evidence="12" key="1">
    <citation type="journal article" date="2017" name="Gigascience">
        <title>The genome draft of coconut (Cocos nucifera).</title>
        <authorList>
            <person name="Xiao Y."/>
            <person name="Xu P."/>
            <person name="Fan H."/>
            <person name="Baudouin L."/>
            <person name="Xia W."/>
            <person name="Bocs S."/>
            <person name="Xu J."/>
            <person name="Li Q."/>
            <person name="Guo A."/>
            <person name="Zhou L."/>
            <person name="Li J."/>
            <person name="Wu Y."/>
            <person name="Ma Z."/>
            <person name="Armero A."/>
            <person name="Issali A.E."/>
            <person name="Liu N."/>
            <person name="Peng M."/>
            <person name="Yang Y."/>
        </authorList>
    </citation>
    <scope>NUCLEOTIDE SEQUENCE</scope>
    <source>
        <tissue evidence="12">Spear leaf of Hainan Tall coconut</tissue>
    </source>
</reference>
<evidence type="ECO:0000256" key="4">
    <source>
        <dbReference type="ARBA" id="ARBA00022927"/>
    </source>
</evidence>
<evidence type="ECO:0000256" key="9">
    <source>
        <dbReference type="SAM" id="MobiDB-lite"/>
    </source>
</evidence>
<evidence type="ECO:0000256" key="10">
    <source>
        <dbReference type="SAM" id="Phobius"/>
    </source>
</evidence>
<feature type="region of interest" description="Disordered" evidence="9">
    <location>
        <begin position="172"/>
        <end position="205"/>
    </location>
</feature>
<keyword evidence="6" id="KW-0333">Golgi apparatus</keyword>
<evidence type="ECO:0000313" key="13">
    <source>
        <dbReference type="Proteomes" id="UP000797356"/>
    </source>
</evidence>
<dbReference type="PANTHER" id="PTHR34949">
    <property type="entry name" value="OS05G0443700 PROTEIN"/>
    <property type="match status" value="1"/>
</dbReference>
<sequence length="600" mass="67618">MATSFDRWEKDPFFSAAEEIQESADRLESIYRQWIQERKQASKLPGRSECASVELHRELHTALGTAKWQLEELERAVRWNDKACLAGEDTRARHSQFLAAIGNRISVMENALKESNIEAGEAALTWVRLDERERDELARFLSCPVLEREEALMIPSVGDLDNRNGMMKMNGEASVGSSKNSCNSNESYSWETREERVPGPRRTASASADIGAWKILVPSEGEDTSERSSDDRPNAPPLRILSFSVLSGALESTSRMKWYKNGFRKWKGRHQHDAKYSIPLQNHEESNACYERSKSCLSNCEEEKCDKQLDGWVGALQRQLQRSQYQIQYGRPVQIILWTILAVLLIGASGNFSLVYGCGDNFATLTADKGHESVWLDNGAAIISGTPNNNYGGTASSRAEALRFLRNDRLPSTVIQAQARVLERLRGISLAGSRLTTTSSGISSGEFAVSSDFNISNSTDWESETPGESFESGVPYTDLTHDADDVYFLQNVCKKKPPGLSWEAICSLQLEVFKYAEKGGTLPQCSICLEKFLEGDELIQLRCGHRAKLVEKDYMARFRFLVDYGVLADSEFGLLPSHLSDIPRVRYFQPLRRHYWLKTW</sequence>
<dbReference type="InterPro" id="IPR015260">
    <property type="entry name" value="Syntaxin-6/10/61_N"/>
</dbReference>
<feature type="domain" description="Syntaxin 6/10/61 N-terminal" evidence="11">
    <location>
        <begin position="11"/>
        <end position="109"/>
    </location>
</feature>
<dbReference type="Pfam" id="PF09177">
    <property type="entry name" value="STX6_10_61_N"/>
    <property type="match status" value="1"/>
</dbReference>
<keyword evidence="7 10" id="KW-0472">Membrane</keyword>
<reference evidence="12" key="2">
    <citation type="submission" date="2019-07" db="EMBL/GenBank/DDBJ databases">
        <authorList>
            <person name="Yang Y."/>
            <person name="Bocs S."/>
            <person name="Baudouin L."/>
        </authorList>
    </citation>
    <scope>NUCLEOTIDE SEQUENCE</scope>
    <source>
        <tissue evidence="12">Spear leaf of Hainan Tall coconut</tissue>
    </source>
</reference>
<proteinExistence type="inferred from homology"/>
<comment type="subcellular location">
    <subcellularLocation>
        <location evidence="8">Golgi apparatus</location>
        <location evidence="8">trans-Golgi network membrane</location>
        <topology evidence="8">Single-pass type IV membrane protein</topology>
    </subcellularLocation>
</comment>
<comment type="similarity">
    <text evidence="1">Belongs to the syntaxin family.</text>
</comment>
<evidence type="ECO:0000256" key="8">
    <source>
        <dbReference type="ARBA" id="ARBA00037801"/>
    </source>
</evidence>
<accession>A0A8K0I8Q7</accession>
<evidence type="ECO:0000256" key="6">
    <source>
        <dbReference type="ARBA" id="ARBA00023034"/>
    </source>
</evidence>
<evidence type="ECO:0000256" key="1">
    <source>
        <dbReference type="ARBA" id="ARBA00009063"/>
    </source>
</evidence>
<dbReference type="GO" id="GO:0048193">
    <property type="term" value="P:Golgi vesicle transport"/>
    <property type="evidence" value="ECO:0007669"/>
    <property type="project" value="InterPro"/>
</dbReference>
<organism evidence="12 13">
    <name type="scientific">Cocos nucifera</name>
    <name type="common">Coconut palm</name>
    <dbReference type="NCBI Taxonomy" id="13894"/>
    <lineage>
        <taxon>Eukaryota</taxon>
        <taxon>Viridiplantae</taxon>
        <taxon>Streptophyta</taxon>
        <taxon>Embryophyta</taxon>
        <taxon>Tracheophyta</taxon>
        <taxon>Spermatophyta</taxon>
        <taxon>Magnoliopsida</taxon>
        <taxon>Liliopsida</taxon>
        <taxon>Arecaceae</taxon>
        <taxon>Arecoideae</taxon>
        <taxon>Cocoseae</taxon>
        <taxon>Attaleinae</taxon>
        <taxon>Cocos</taxon>
    </lineage>
</organism>
<evidence type="ECO:0000256" key="2">
    <source>
        <dbReference type="ARBA" id="ARBA00022448"/>
    </source>
</evidence>
<dbReference type="GO" id="GO:0005794">
    <property type="term" value="C:Golgi apparatus"/>
    <property type="evidence" value="ECO:0007669"/>
    <property type="project" value="UniProtKB-SubCell"/>
</dbReference>
<dbReference type="CDD" id="cd21442">
    <property type="entry name" value="SNARE_NTD_STX6-like"/>
    <property type="match status" value="1"/>
</dbReference>
<keyword evidence="4" id="KW-0653">Protein transport</keyword>
<evidence type="ECO:0000259" key="11">
    <source>
        <dbReference type="Pfam" id="PF09177"/>
    </source>
</evidence>
<feature type="transmembrane region" description="Helical" evidence="10">
    <location>
        <begin position="335"/>
        <end position="356"/>
    </location>
</feature>
<dbReference type="GO" id="GO:0015031">
    <property type="term" value="P:protein transport"/>
    <property type="evidence" value="ECO:0007669"/>
    <property type="project" value="UniProtKB-KW"/>
</dbReference>
<dbReference type="FunFam" id="1.20.58.90:FF:000004">
    <property type="entry name" value="Syntaxin 10"/>
    <property type="match status" value="1"/>
</dbReference>
<feature type="compositionally biased region" description="Polar residues" evidence="9">
    <location>
        <begin position="175"/>
        <end position="190"/>
    </location>
</feature>
<dbReference type="AlphaFoldDB" id="A0A8K0I8Q7"/>
<dbReference type="OrthoDB" id="1889309at2759"/>
<dbReference type="SUPFAM" id="SSF57850">
    <property type="entry name" value="RING/U-box"/>
    <property type="match status" value="1"/>
</dbReference>
<evidence type="ECO:0000256" key="3">
    <source>
        <dbReference type="ARBA" id="ARBA00022692"/>
    </source>
</evidence>